<dbReference type="InterPro" id="IPR013154">
    <property type="entry name" value="ADH-like_N"/>
</dbReference>
<dbReference type="InParanoid" id="A0A4Q1BUW8"/>
<dbReference type="InterPro" id="IPR020843">
    <property type="entry name" value="ER"/>
</dbReference>
<name>A0A4Q1BUW8_TREME</name>
<dbReference type="CDD" id="cd08249">
    <property type="entry name" value="enoyl_reductase_like"/>
    <property type="match status" value="1"/>
</dbReference>
<dbReference type="PANTHER" id="PTHR45348">
    <property type="entry name" value="HYPOTHETICAL OXIDOREDUCTASE (EUROFUNG)"/>
    <property type="match status" value="1"/>
</dbReference>
<protein>
    <recommendedName>
        <fullName evidence="1">Enoyl reductase (ER) domain-containing protein</fullName>
    </recommendedName>
</protein>
<dbReference type="Gene3D" id="3.90.180.10">
    <property type="entry name" value="Medium-chain alcohol dehydrogenases, catalytic domain"/>
    <property type="match status" value="1"/>
</dbReference>
<dbReference type="AlphaFoldDB" id="A0A4Q1BUW8"/>
<dbReference type="STRING" id="5217.A0A4Q1BUW8"/>
<dbReference type="PANTHER" id="PTHR45348:SF2">
    <property type="entry name" value="ZINC-TYPE ALCOHOL DEHYDROGENASE-LIKE PROTEIN C2E1P3.01"/>
    <property type="match status" value="1"/>
</dbReference>
<dbReference type="InterPro" id="IPR036291">
    <property type="entry name" value="NAD(P)-bd_dom_sf"/>
</dbReference>
<dbReference type="Pfam" id="PF08240">
    <property type="entry name" value="ADH_N"/>
    <property type="match status" value="1"/>
</dbReference>
<evidence type="ECO:0000259" key="1">
    <source>
        <dbReference type="SMART" id="SM00829"/>
    </source>
</evidence>
<dbReference type="Gene3D" id="3.40.50.720">
    <property type="entry name" value="NAD(P)-binding Rossmann-like Domain"/>
    <property type="match status" value="1"/>
</dbReference>
<comment type="caution">
    <text evidence="2">The sequence shown here is derived from an EMBL/GenBank/DDBJ whole genome shotgun (WGS) entry which is preliminary data.</text>
</comment>
<dbReference type="InterPro" id="IPR047122">
    <property type="entry name" value="Trans-enoyl_RdTase-like"/>
</dbReference>
<dbReference type="SMART" id="SM00829">
    <property type="entry name" value="PKS_ER"/>
    <property type="match status" value="1"/>
</dbReference>
<evidence type="ECO:0000313" key="3">
    <source>
        <dbReference type="Proteomes" id="UP000289152"/>
    </source>
</evidence>
<accession>A0A4Q1BUW8</accession>
<reference evidence="2 3" key="1">
    <citation type="submission" date="2016-06" db="EMBL/GenBank/DDBJ databases">
        <title>Evolution of pathogenesis and genome organization in the Tremellales.</title>
        <authorList>
            <person name="Cuomo C."/>
            <person name="Litvintseva A."/>
            <person name="Heitman J."/>
            <person name="Chen Y."/>
            <person name="Sun S."/>
            <person name="Springer D."/>
            <person name="Dromer F."/>
            <person name="Young S."/>
            <person name="Zeng Q."/>
            <person name="Chapman S."/>
            <person name="Gujja S."/>
            <person name="Saif S."/>
            <person name="Birren B."/>
        </authorList>
    </citation>
    <scope>NUCLEOTIDE SEQUENCE [LARGE SCALE GENOMIC DNA]</scope>
    <source>
        <strain evidence="2 3">ATCC 28783</strain>
    </source>
</reference>
<gene>
    <name evidence="2" type="ORF">M231_01031</name>
</gene>
<dbReference type="GO" id="GO:0016651">
    <property type="term" value="F:oxidoreductase activity, acting on NAD(P)H"/>
    <property type="evidence" value="ECO:0007669"/>
    <property type="project" value="InterPro"/>
</dbReference>
<evidence type="ECO:0000313" key="2">
    <source>
        <dbReference type="EMBL" id="RXK41796.1"/>
    </source>
</evidence>
<organism evidence="2 3">
    <name type="scientific">Tremella mesenterica</name>
    <name type="common">Jelly fungus</name>
    <dbReference type="NCBI Taxonomy" id="5217"/>
    <lineage>
        <taxon>Eukaryota</taxon>
        <taxon>Fungi</taxon>
        <taxon>Dikarya</taxon>
        <taxon>Basidiomycota</taxon>
        <taxon>Agaricomycotina</taxon>
        <taxon>Tremellomycetes</taxon>
        <taxon>Tremellales</taxon>
        <taxon>Tremellaceae</taxon>
        <taxon>Tremella</taxon>
    </lineage>
</organism>
<dbReference type="InterPro" id="IPR011032">
    <property type="entry name" value="GroES-like_sf"/>
</dbReference>
<keyword evidence="3" id="KW-1185">Reference proteome</keyword>
<dbReference type="Proteomes" id="UP000289152">
    <property type="component" value="Unassembled WGS sequence"/>
</dbReference>
<dbReference type="VEuPathDB" id="FungiDB:TREMEDRAFT_29778"/>
<proteinExistence type="predicted"/>
<dbReference type="EMBL" id="SDIL01000006">
    <property type="protein sequence ID" value="RXK41796.1"/>
    <property type="molecule type" value="Genomic_DNA"/>
</dbReference>
<sequence length="349" mass="37963">MSEPNIAAFLTEPKSESLIIGPTEMPKANKGEIVIRVHATALAPVDSGIQKLDLFPWLKYPRILGCDAAGEVVEVGPEGEWGCPFKIGDRVIGGPGGIMPKRLSNTEASFQRYTRLLVQVTSPLPPSIPYIQGCSLPLNLATASTGLFEPHLLHLEYPTIPPLPENNKHLIIWGGSTSVGSCAIQLAKSSGYTIITTCSPKNFDYCKELGAKEILDYNDPLIEEKLVGLLNGKQVVGALTLGEGGAEICVKVFKKSDCIGKRFVAMGNFQIKEMPSKEDGDKFMGDLCVETETSKKIFWDFLPKALEIGQFKVKPDVEVIPGGLSGIQDGLNRIWRKEISAKKLVVEVK</sequence>
<dbReference type="SUPFAM" id="SSF50129">
    <property type="entry name" value="GroES-like"/>
    <property type="match status" value="1"/>
</dbReference>
<dbReference type="SUPFAM" id="SSF51735">
    <property type="entry name" value="NAD(P)-binding Rossmann-fold domains"/>
    <property type="match status" value="1"/>
</dbReference>
<feature type="domain" description="Enoyl reductase (ER)" evidence="1">
    <location>
        <begin position="14"/>
        <end position="331"/>
    </location>
</feature>
<dbReference type="OrthoDB" id="3509362at2759"/>